<dbReference type="Pfam" id="PF02518">
    <property type="entry name" value="HATPase_c"/>
    <property type="match status" value="1"/>
</dbReference>
<evidence type="ECO:0000256" key="6">
    <source>
        <dbReference type="ARBA" id="ARBA00022679"/>
    </source>
</evidence>
<dbReference type="InterPro" id="IPR036097">
    <property type="entry name" value="HisK_dim/P_sf"/>
</dbReference>
<evidence type="ECO:0000256" key="1">
    <source>
        <dbReference type="ARBA" id="ARBA00000085"/>
    </source>
</evidence>
<dbReference type="Proteomes" id="UP000315017">
    <property type="component" value="Chromosome"/>
</dbReference>
<organism evidence="15 16">
    <name type="scientific">Anatilimnocola aggregata</name>
    <dbReference type="NCBI Taxonomy" id="2528021"/>
    <lineage>
        <taxon>Bacteria</taxon>
        <taxon>Pseudomonadati</taxon>
        <taxon>Planctomycetota</taxon>
        <taxon>Planctomycetia</taxon>
        <taxon>Pirellulales</taxon>
        <taxon>Pirellulaceae</taxon>
        <taxon>Anatilimnocola</taxon>
    </lineage>
</organism>
<gene>
    <name evidence="15" type="primary">zraS_5</name>
    <name evidence="15" type="ORF">ETAA8_55790</name>
</gene>
<evidence type="ECO:0000313" key="16">
    <source>
        <dbReference type="Proteomes" id="UP000315017"/>
    </source>
</evidence>
<evidence type="ECO:0000256" key="4">
    <source>
        <dbReference type="ARBA" id="ARBA00022475"/>
    </source>
</evidence>
<dbReference type="KEGG" id="aagg:ETAA8_55790"/>
<keyword evidence="13" id="KW-0472">Membrane</keyword>
<dbReference type="SMART" id="SM00387">
    <property type="entry name" value="HATPase_c"/>
    <property type="match status" value="1"/>
</dbReference>
<feature type="transmembrane region" description="Helical" evidence="13">
    <location>
        <begin position="183"/>
        <end position="205"/>
    </location>
</feature>
<evidence type="ECO:0000256" key="3">
    <source>
        <dbReference type="ARBA" id="ARBA00012438"/>
    </source>
</evidence>
<keyword evidence="10" id="KW-0067">ATP-binding</keyword>
<comment type="subcellular location">
    <subcellularLocation>
        <location evidence="2">Cell membrane</location>
        <topology evidence="2">Multi-pass membrane protein</topology>
    </subcellularLocation>
</comment>
<evidence type="ECO:0000256" key="5">
    <source>
        <dbReference type="ARBA" id="ARBA00022553"/>
    </source>
</evidence>
<dbReference type="GO" id="GO:0005886">
    <property type="term" value="C:plasma membrane"/>
    <property type="evidence" value="ECO:0007669"/>
    <property type="project" value="UniProtKB-SubCell"/>
</dbReference>
<dbReference type="PRINTS" id="PR00344">
    <property type="entry name" value="BCTRLSENSOR"/>
</dbReference>
<dbReference type="InterPro" id="IPR003661">
    <property type="entry name" value="HisK_dim/P_dom"/>
</dbReference>
<dbReference type="Gene3D" id="1.10.287.130">
    <property type="match status" value="1"/>
</dbReference>
<comment type="catalytic activity">
    <reaction evidence="1">
        <text>ATP + protein L-histidine = ADP + protein N-phospho-L-histidine.</text>
        <dbReference type="EC" id="2.7.13.3"/>
    </reaction>
</comment>
<dbReference type="SUPFAM" id="SSF103190">
    <property type="entry name" value="Sensory domain-like"/>
    <property type="match status" value="1"/>
</dbReference>
<evidence type="ECO:0000256" key="13">
    <source>
        <dbReference type="SAM" id="Phobius"/>
    </source>
</evidence>
<keyword evidence="9" id="KW-0418">Kinase</keyword>
<dbReference type="InterPro" id="IPR029151">
    <property type="entry name" value="Sensor-like_sf"/>
</dbReference>
<dbReference type="Gene3D" id="3.30.565.10">
    <property type="entry name" value="Histidine kinase-like ATPase, C-terminal domain"/>
    <property type="match status" value="1"/>
</dbReference>
<name>A0A517YJP2_9BACT</name>
<keyword evidence="12" id="KW-0902">Two-component regulatory system</keyword>
<dbReference type="InterPro" id="IPR004358">
    <property type="entry name" value="Sig_transdc_His_kin-like_C"/>
</dbReference>
<dbReference type="PROSITE" id="PS50109">
    <property type="entry name" value="HIS_KIN"/>
    <property type="match status" value="1"/>
</dbReference>
<dbReference type="SUPFAM" id="SSF55874">
    <property type="entry name" value="ATPase domain of HSP90 chaperone/DNA topoisomerase II/histidine kinase"/>
    <property type="match status" value="1"/>
</dbReference>
<dbReference type="PANTHER" id="PTHR43065:SF10">
    <property type="entry name" value="PEROXIDE STRESS-ACTIVATED HISTIDINE KINASE MAK3"/>
    <property type="match status" value="1"/>
</dbReference>
<dbReference type="EC" id="2.7.13.3" evidence="3"/>
<keyword evidence="6 15" id="KW-0808">Transferase</keyword>
<dbReference type="InterPro" id="IPR003594">
    <property type="entry name" value="HATPase_dom"/>
</dbReference>
<evidence type="ECO:0000256" key="12">
    <source>
        <dbReference type="ARBA" id="ARBA00023012"/>
    </source>
</evidence>
<dbReference type="AlphaFoldDB" id="A0A517YJP2"/>
<dbReference type="CDD" id="cd00075">
    <property type="entry name" value="HATPase"/>
    <property type="match status" value="1"/>
</dbReference>
<evidence type="ECO:0000259" key="14">
    <source>
        <dbReference type="PROSITE" id="PS50109"/>
    </source>
</evidence>
<evidence type="ECO:0000256" key="8">
    <source>
        <dbReference type="ARBA" id="ARBA00022741"/>
    </source>
</evidence>
<evidence type="ECO:0000256" key="2">
    <source>
        <dbReference type="ARBA" id="ARBA00004651"/>
    </source>
</evidence>
<evidence type="ECO:0000256" key="9">
    <source>
        <dbReference type="ARBA" id="ARBA00022777"/>
    </source>
</evidence>
<dbReference type="EMBL" id="CP036274">
    <property type="protein sequence ID" value="QDU30439.1"/>
    <property type="molecule type" value="Genomic_DNA"/>
</dbReference>
<dbReference type="GO" id="GO:0005524">
    <property type="term" value="F:ATP binding"/>
    <property type="evidence" value="ECO:0007669"/>
    <property type="project" value="UniProtKB-KW"/>
</dbReference>
<sequence length="462" mass="51580">MVAAYVGVGATLCFVLAVAIWGVYHDLNQVRTTLLISEMNRLRTHALRTAGIVQDELHQKKSESLSDLDDDTFLRKHWARSVLTDRSRLYAAVLDTDGRVMAHSNPAHEGRQLESAWYDRIIAEAGDDVVQTQSHALTGGQTGYSVSSPIYVNNKLIGMYHSALSKDWVEKTLIERQASTKQVWLYLLSIIGMIVGVSGFSLFFISRRLAVLNESIKLTRTRRFAELGQLMAGIVHEIRNPLNAMRLNLHVLSRRGPQFEEGDPAGHEHSEIIRETNYEIERVEGLLRILLGYARPDNPRNENLDVRSEVQATLTFLRPLLERADILVKATFPEQPALVVMDRDRFRQILLNLINNAREAMETGGCIQIQVKQQGDRVELLVADDGPGVPHSQRERIFEPFYSTKELGTGLGLAIVRRFVEEGGGSIACGSNQPQGAVFRLKFVAPTPTSVTPLAQLSPPTT</sequence>
<evidence type="ECO:0000256" key="10">
    <source>
        <dbReference type="ARBA" id="ARBA00022840"/>
    </source>
</evidence>
<keyword evidence="7 13" id="KW-0812">Transmembrane</keyword>
<keyword evidence="8" id="KW-0547">Nucleotide-binding</keyword>
<dbReference type="InterPro" id="IPR036890">
    <property type="entry name" value="HATPase_C_sf"/>
</dbReference>
<dbReference type="InterPro" id="IPR005467">
    <property type="entry name" value="His_kinase_dom"/>
</dbReference>
<evidence type="ECO:0000256" key="11">
    <source>
        <dbReference type="ARBA" id="ARBA00022989"/>
    </source>
</evidence>
<keyword evidence="4" id="KW-1003">Cell membrane</keyword>
<feature type="transmembrane region" description="Helical" evidence="13">
    <location>
        <begin position="6"/>
        <end position="24"/>
    </location>
</feature>
<dbReference type="SMART" id="SM00388">
    <property type="entry name" value="HisKA"/>
    <property type="match status" value="1"/>
</dbReference>
<keyword evidence="16" id="KW-1185">Reference proteome</keyword>
<evidence type="ECO:0000256" key="7">
    <source>
        <dbReference type="ARBA" id="ARBA00022692"/>
    </source>
</evidence>
<keyword evidence="5" id="KW-0597">Phosphoprotein</keyword>
<dbReference type="GO" id="GO:0000155">
    <property type="term" value="F:phosphorelay sensor kinase activity"/>
    <property type="evidence" value="ECO:0007669"/>
    <property type="project" value="InterPro"/>
</dbReference>
<dbReference type="Pfam" id="PF00512">
    <property type="entry name" value="HisKA"/>
    <property type="match status" value="1"/>
</dbReference>
<protein>
    <recommendedName>
        <fullName evidence="3">histidine kinase</fullName>
        <ecNumber evidence="3">2.7.13.3</ecNumber>
    </recommendedName>
</protein>
<reference evidence="15 16" key="1">
    <citation type="submission" date="2019-02" db="EMBL/GenBank/DDBJ databases">
        <title>Deep-cultivation of Planctomycetes and their phenomic and genomic characterization uncovers novel biology.</title>
        <authorList>
            <person name="Wiegand S."/>
            <person name="Jogler M."/>
            <person name="Boedeker C."/>
            <person name="Pinto D."/>
            <person name="Vollmers J."/>
            <person name="Rivas-Marin E."/>
            <person name="Kohn T."/>
            <person name="Peeters S.H."/>
            <person name="Heuer A."/>
            <person name="Rast P."/>
            <person name="Oberbeckmann S."/>
            <person name="Bunk B."/>
            <person name="Jeske O."/>
            <person name="Meyerdierks A."/>
            <person name="Storesund J.E."/>
            <person name="Kallscheuer N."/>
            <person name="Luecker S."/>
            <person name="Lage O.M."/>
            <person name="Pohl T."/>
            <person name="Merkel B.J."/>
            <person name="Hornburger P."/>
            <person name="Mueller R.-W."/>
            <person name="Bruemmer F."/>
            <person name="Labrenz M."/>
            <person name="Spormann A.M."/>
            <person name="Op den Camp H."/>
            <person name="Overmann J."/>
            <person name="Amann R."/>
            <person name="Jetten M.S.M."/>
            <person name="Mascher T."/>
            <person name="Medema M.H."/>
            <person name="Devos D.P."/>
            <person name="Kaster A.-K."/>
            <person name="Ovreas L."/>
            <person name="Rohde M."/>
            <person name="Galperin M.Y."/>
            <person name="Jogler C."/>
        </authorList>
    </citation>
    <scope>NUCLEOTIDE SEQUENCE [LARGE SCALE GENOMIC DNA]</scope>
    <source>
        <strain evidence="15 16">ETA_A8</strain>
    </source>
</reference>
<keyword evidence="11 13" id="KW-1133">Transmembrane helix</keyword>
<accession>A0A517YJP2</accession>
<dbReference type="SUPFAM" id="SSF47384">
    <property type="entry name" value="Homodimeric domain of signal transducing histidine kinase"/>
    <property type="match status" value="1"/>
</dbReference>
<proteinExistence type="predicted"/>
<feature type="domain" description="Histidine kinase" evidence="14">
    <location>
        <begin position="233"/>
        <end position="447"/>
    </location>
</feature>
<evidence type="ECO:0000313" key="15">
    <source>
        <dbReference type="EMBL" id="QDU30439.1"/>
    </source>
</evidence>
<dbReference type="PANTHER" id="PTHR43065">
    <property type="entry name" value="SENSOR HISTIDINE KINASE"/>
    <property type="match status" value="1"/>
</dbReference>
<dbReference type="CDD" id="cd00082">
    <property type="entry name" value="HisKA"/>
    <property type="match status" value="1"/>
</dbReference>